<organism evidence="1 2">
    <name type="scientific">Candidatus Methanomarinus sp</name>
    <dbReference type="NCBI Taxonomy" id="3386244"/>
    <lineage>
        <taxon>Archaea</taxon>
        <taxon>Methanobacteriati</taxon>
        <taxon>Methanobacteriota</taxon>
        <taxon>Stenosarchaea group</taxon>
        <taxon>Methanomicrobia</taxon>
        <taxon>Methanosarcinales</taxon>
        <taxon>ANME-2 cluster</taxon>
        <taxon>Candidatus Methanocomedenaceae</taxon>
        <taxon>Candidatus Methanomarinus</taxon>
    </lineage>
</organism>
<gene>
    <name evidence="1" type="ORF">C5S46_03850</name>
</gene>
<feature type="non-terminal residue" evidence="1">
    <location>
        <position position="1"/>
    </location>
</feature>
<reference evidence="1" key="1">
    <citation type="submission" date="2018-09" db="EMBL/GenBank/DDBJ databases">
        <title>A genomic encyclopedia of anaerobic methanotrophic archaea.</title>
        <authorList>
            <person name="Skennerton C.T."/>
            <person name="Chadwick G.L."/>
            <person name="Laso-Perez R."/>
            <person name="Leu A.O."/>
            <person name="Speth D.R."/>
            <person name="Yu H."/>
            <person name="Morgan-Lang C."/>
            <person name="Hatzenpichler R."/>
            <person name="Goudeau D."/>
            <person name="Malmstrom R."/>
            <person name="Woyke T."/>
            <person name="Hallam S."/>
            <person name="Tyson G.W."/>
            <person name="Wegener G."/>
            <person name="Boetius A."/>
            <person name="Orphan V.J."/>
        </authorList>
    </citation>
    <scope>NUCLEOTIDE SEQUENCE</scope>
    <source>
        <strain evidence="1">CONS3730D10UFb2</strain>
    </source>
</reference>
<dbReference type="EMBL" id="QYBA01000126">
    <property type="protein sequence ID" value="TKY91809.1"/>
    <property type="molecule type" value="Genomic_DNA"/>
</dbReference>
<dbReference type="Proteomes" id="UP000315423">
    <property type="component" value="Unassembled WGS sequence"/>
</dbReference>
<proteinExistence type="predicted"/>
<evidence type="ECO:0000313" key="2">
    <source>
        <dbReference type="Proteomes" id="UP000315423"/>
    </source>
</evidence>
<accession>A0AC61SBP7</accession>
<protein>
    <submittedName>
        <fullName evidence="1">Uncharacterized protein</fullName>
    </submittedName>
</protein>
<comment type="caution">
    <text evidence="1">The sequence shown here is derived from an EMBL/GenBank/DDBJ whole genome shotgun (WGS) entry which is preliminary data.</text>
</comment>
<sequence length="141" mass="14924">IFMVDFNKLQKPVLISGIPAGLLSGIPIVSCLCCAWLIMFGFLSAYLFKKDTGTLEIEDGAISGALTGLVAFVITMIISIIFSFIGVGISSLMGEDMAMQGFISGFSLLFTGLIQIFVFPVFGAIGGIIGAVLLKDKELSE</sequence>
<name>A0AC61SBP7_9EURY</name>
<evidence type="ECO:0000313" key="1">
    <source>
        <dbReference type="EMBL" id="TKY91809.1"/>
    </source>
</evidence>